<accession>A0ABT1FE54</accession>
<organism evidence="2 3">
    <name type="scientific">Dyella lutea</name>
    <dbReference type="NCBI Taxonomy" id="2950441"/>
    <lineage>
        <taxon>Bacteria</taxon>
        <taxon>Pseudomonadati</taxon>
        <taxon>Pseudomonadota</taxon>
        <taxon>Gammaproteobacteria</taxon>
        <taxon>Lysobacterales</taxon>
        <taxon>Rhodanobacteraceae</taxon>
        <taxon>Dyella</taxon>
    </lineage>
</organism>
<evidence type="ECO:0000313" key="2">
    <source>
        <dbReference type="EMBL" id="MCP1375395.1"/>
    </source>
</evidence>
<sequence length="179" mass="19459">MRATWILAGLALSGAAQAAHPPLFKPDAPSSWSWNQKQLADRALDALFQACPAMNSWLPDIKGASMHVDDLQSPINAMEAPMFAPYGWNKALVVSVYTVAAPKWPAFAPYVDRNGVSMDFYLGGGMHPGIFMPTSFYPAAACGAKDRRDVRVQNDPSHDMKEDPDSFVPVPALKLLDAI</sequence>
<keyword evidence="1" id="KW-0732">Signal</keyword>
<feature type="signal peptide" evidence="1">
    <location>
        <begin position="1"/>
        <end position="18"/>
    </location>
</feature>
<reference evidence="2 3" key="1">
    <citation type="submission" date="2022-06" db="EMBL/GenBank/DDBJ databases">
        <title>Dyella sp. Sa strain:Sa Genome sequencing.</title>
        <authorList>
            <person name="Park S."/>
        </authorList>
    </citation>
    <scope>NUCLEOTIDE SEQUENCE [LARGE SCALE GENOMIC DNA]</scope>
    <source>
        <strain evidence="2 3">Sa</strain>
    </source>
</reference>
<comment type="caution">
    <text evidence="2">The sequence shown here is derived from an EMBL/GenBank/DDBJ whole genome shotgun (WGS) entry which is preliminary data.</text>
</comment>
<feature type="chain" id="PRO_5047293325" evidence="1">
    <location>
        <begin position="19"/>
        <end position="179"/>
    </location>
</feature>
<name>A0ABT1FE54_9GAMM</name>
<dbReference type="RefSeq" id="WP_253567855.1">
    <property type="nucleotide sequence ID" value="NZ_JAMZEK010000003.1"/>
</dbReference>
<protein>
    <submittedName>
        <fullName evidence="2">Uncharacterized protein</fullName>
    </submittedName>
</protein>
<proteinExistence type="predicted"/>
<dbReference type="Proteomes" id="UP001204615">
    <property type="component" value="Unassembled WGS sequence"/>
</dbReference>
<gene>
    <name evidence="2" type="ORF">NC595_15195</name>
</gene>
<keyword evidence="3" id="KW-1185">Reference proteome</keyword>
<dbReference type="EMBL" id="JAMZEK010000003">
    <property type="protein sequence ID" value="MCP1375395.1"/>
    <property type="molecule type" value="Genomic_DNA"/>
</dbReference>
<evidence type="ECO:0000256" key="1">
    <source>
        <dbReference type="SAM" id="SignalP"/>
    </source>
</evidence>
<evidence type="ECO:0000313" key="3">
    <source>
        <dbReference type="Proteomes" id="UP001204615"/>
    </source>
</evidence>